<accession>A0ABU0AJD1</accession>
<dbReference type="Pfam" id="PF14534">
    <property type="entry name" value="DUF4440"/>
    <property type="match status" value="1"/>
</dbReference>
<proteinExistence type="predicted"/>
<dbReference type="InterPro" id="IPR032710">
    <property type="entry name" value="NTF2-like_dom_sf"/>
</dbReference>
<dbReference type="Proteomes" id="UP001238088">
    <property type="component" value="Unassembled WGS sequence"/>
</dbReference>
<evidence type="ECO:0000313" key="3">
    <source>
        <dbReference type="Proteomes" id="UP001238088"/>
    </source>
</evidence>
<dbReference type="SUPFAM" id="SSF54427">
    <property type="entry name" value="NTF2-like"/>
    <property type="match status" value="1"/>
</dbReference>
<dbReference type="RefSeq" id="WP_307476459.1">
    <property type="nucleotide sequence ID" value="NZ_JAUSUB010000014.1"/>
</dbReference>
<gene>
    <name evidence="2" type="ORF">J2S17_003261</name>
</gene>
<comment type="caution">
    <text evidence="2">The sequence shown here is derived from an EMBL/GenBank/DDBJ whole genome shotgun (WGS) entry which is preliminary data.</text>
</comment>
<evidence type="ECO:0000259" key="1">
    <source>
        <dbReference type="Pfam" id="PF14534"/>
    </source>
</evidence>
<evidence type="ECO:0000313" key="2">
    <source>
        <dbReference type="EMBL" id="MDQ0271373.1"/>
    </source>
</evidence>
<keyword evidence="3" id="KW-1185">Reference proteome</keyword>
<name>A0ABU0AJD1_9BACI</name>
<dbReference type="InterPro" id="IPR027843">
    <property type="entry name" value="DUF4440"/>
</dbReference>
<sequence>MDIQAALDRYFQAWNEAFTTKDGEKIRGLMSEDFKGYWAHSGMKEPDVYDYYYDLNSVLKQYKQAEKSFEVLSYSERRGSEDYVVLGTETNLVDGEPFPAKCMFIFTKEDNDWKLFREYIELER</sequence>
<organism evidence="2 3">
    <name type="scientific">Cytobacillus purgationiresistens</name>
    <dbReference type="NCBI Taxonomy" id="863449"/>
    <lineage>
        <taxon>Bacteria</taxon>
        <taxon>Bacillati</taxon>
        <taxon>Bacillota</taxon>
        <taxon>Bacilli</taxon>
        <taxon>Bacillales</taxon>
        <taxon>Bacillaceae</taxon>
        <taxon>Cytobacillus</taxon>
    </lineage>
</organism>
<protein>
    <recommendedName>
        <fullName evidence="1">DUF4440 domain-containing protein</fullName>
    </recommendedName>
</protein>
<dbReference type="EMBL" id="JAUSUB010000014">
    <property type="protein sequence ID" value="MDQ0271373.1"/>
    <property type="molecule type" value="Genomic_DNA"/>
</dbReference>
<feature type="domain" description="DUF4440" evidence="1">
    <location>
        <begin position="11"/>
        <end position="115"/>
    </location>
</feature>
<reference evidence="2 3" key="1">
    <citation type="submission" date="2023-07" db="EMBL/GenBank/DDBJ databases">
        <title>Genomic Encyclopedia of Type Strains, Phase IV (KMG-IV): sequencing the most valuable type-strain genomes for metagenomic binning, comparative biology and taxonomic classification.</title>
        <authorList>
            <person name="Goeker M."/>
        </authorList>
    </citation>
    <scope>NUCLEOTIDE SEQUENCE [LARGE SCALE GENOMIC DNA]</scope>
    <source>
        <strain evidence="2 3">DSM 23494</strain>
    </source>
</reference>
<dbReference type="Gene3D" id="3.10.450.50">
    <property type="match status" value="1"/>
</dbReference>